<reference evidence="2 3" key="1">
    <citation type="submission" date="2023-07" db="EMBL/GenBank/DDBJ databases">
        <title>Comparative genomics of wheat-associated soil bacteria to identify genetic determinants of phenazine resistance.</title>
        <authorList>
            <person name="Mouncey N."/>
        </authorList>
    </citation>
    <scope>NUCLEOTIDE SEQUENCE [LARGE SCALE GENOMIC DNA]</scope>
    <source>
        <strain evidence="2 3">W2I16</strain>
    </source>
</reference>
<comment type="caution">
    <text evidence="2">The sequence shown here is derived from an EMBL/GenBank/DDBJ whole genome shotgun (WGS) entry which is preliminary data.</text>
</comment>
<feature type="region of interest" description="Disordered" evidence="1">
    <location>
        <begin position="129"/>
        <end position="162"/>
    </location>
</feature>
<evidence type="ECO:0000313" key="2">
    <source>
        <dbReference type="EMBL" id="MDQ0935907.1"/>
    </source>
</evidence>
<protein>
    <submittedName>
        <fullName evidence="2">Uncharacterized protein</fullName>
    </submittedName>
</protein>
<proteinExistence type="predicted"/>
<name>A0ABU0RV87_9ACTN</name>
<keyword evidence="3" id="KW-1185">Reference proteome</keyword>
<organism evidence="2 3">
    <name type="scientific">Streptomyces turgidiscabies</name>
    <dbReference type="NCBI Taxonomy" id="85558"/>
    <lineage>
        <taxon>Bacteria</taxon>
        <taxon>Bacillati</taxon>
        <taxon>Actinomycetota</taxon>
        <taxon>Actinomycetes</taxon>
        <taxon>Kitasatosporales</taxon>
        <taxon>Streptomycetaceae</taxon>
        <taxon>Streptomyces</taxon>
    </lineage>
</organism>
<feature type="region of interest" description="Disordered" evidence="1">
    <location>
        <begin position="204"/>
        <end position="227"/>
    </location>
</feature>
<evidence type="ECO:0000313" key="3">
    <source>
        <dbReference type="Proteomes" id="UP001223072"/>
    </source>
</evidence>
<gene>
    <name evidence="2" type="ORF">QFZ49_005879</name>
</gene>
<dbReference type="EMBL" id="JAUSZS010000007">
    <property type="protein sequence ID" value="MDQ0935907.1"/>
    <property type="molecule type" value="Genomic_DNA"/>
</dbReference>
<sequence>MDASAGQFTGRQFCRVESAQARRRDEQDRRVQQFGRVRKGSALVVEPYEQSAGALHQYQVVLGGQFRGGLGHLGRSYRRQRGPAGGRGGGQRVRIAGEFEGSYVAREPRDLVGVTALVRTHSRLRGFEHGDRAARRERRGGDGGRGDGLADLRARPRDHQDRHVRPSLAVACTVPTRHTVSWPAPRSCGRTPVRVGVCTATGWIGTLTPPAPPRTPRARSGPRPRRR</sequence>
<accession>A0ABU0RV87</accession>
<feature type="compositionally biased region" description="Basic residues" evidence="1">
    <location>
        <begin position="216"/>
        <end position="227"/>
    </location>
</feature>
<evidence type="ECO:0000256" key="1">
    <source>
        <dbReference type="SAM" id="MobiDB-lite"/>
    </source>
</evidence>
<dbReference type="Proteomes" id="UP001223072">
    <property type="component" value="Unassembled WGS sequence"/>
</dbReference>